<dbReference type="Proteomes" id="UP000266298">
    <property type="component" value="Unassembled WGS sequence"/>
</dbReference>
<feature type="compositionally biased region" description="Basic and acidic residues" evidence="1">
    <location>
        <begin position="69"/>
        <end position="85"/>
    </location>
</feature>
<protein>
    <submittedName>
        <fullName evidence="3">Uncharacterized protein</fullName>
    </submittedName>
</protein>
<dbReference type="AlphaFoldDB" id="A0A399NR72"/>
<keyword evidence="2" id="KW-1133">Transmembrane helix</keyword>
<evidence type="ECO:0000256" key="1">
    <source>
        <dbReference type="SAM" id="MobiDB-lite"/>
    </source>
</evidence>
<dbReference type="EMBL" id="QWEC01000156">
    <property type="protein sequence ID" value="RII96670.1"/>
    <property type="molecule type" value="Genomic_DNA"/>
</dbReference>
<feature type="region of interest" description="Disordered" evidence="1">
    <location>
        <begin position="60"/>
        <end position="85"/>
    </location>
</feature>
<gene>
    <name evidence="3" type="ORF">DZF96_10495</name>
</gene>
<organism evidence="3 4">
    <name type="scientific">Clavibacter michiganensis</name>
    <dbReference type="NCBI Taxonomy" id="28447"/>
    <lineage>
        <taxon>Bacteria</taxon>
        <taxon>Bacillati</taxon>
        <taxon>Actinomycetota</taxon>
        <taxon>Actinomycetes</taxon>
        <taxon>Micrococcales</taxon>
        <taxon>Microbacteriaceae</taxon>
        <taxon>Clavibacter</taxon>
    </lineage>
</organism>
<accession>A0A399NR72</accession>
<keyword evidence="2" id="KW-0472">Membrane</keyword>
<comment type="caution">
    <text evidence="3">The sequence shown here is derived from an EMBL/GenBank/DDBJ whole genome shotgun (WGS) entry which is preliminary data.</text>
</comment>
<keyword evidence="2" id="KW-0812">Transmembrane</keyword>
<reference evidence="3 4" key="1">
    <citation type="submission" date="2018-08" db="EMBL/GenBank/DDBJ databases">
        <title>Genome Sequence of Clavibacter michiganensis Subspecies type strains, and the Atypical Peach-Colored Strains Isolated from Tomato.</title>
        <authorList>
            <person name="Osdaghi E."/>
            <person name="Portier P."/>
            <person name="Briand M."/>
            <person name="Jacques M.-A."/>
        </authorList>
    </citation>
    <scope>NUCLEOTIDE SEQUENCE [LARGE SCALE GENOMIC DNA]</scope>
    <source>
        <strain evidence="3 4">CFBP 7493</strain>
    </source>
</reference>
<sequence>MRTVARIVSQIRRSTDMDRKPVPTWIAVLVLGVCEVICFALVRSEWSLVLFAVLTWASPWSTASCPGDRGGRPTRRGDRSRRPVR</sequence>
<name>A0A399NR72_9MICO</name>
<proteinExistence type="predicted"/>
<evidence type="ECO:0000313" key="4">
    <source>
        <dbReference type="Proteomes" id="UP000266298"/>
    </source>
</evidence>
<evidence type="ECO:0000256" key="2">
    <source>
        <dbReference type="SAM" id="Phobius"/>
    </source>
</evidence>
<evidence type="ECO:0000313" key="3">
    <source>
        <dbReference type="EMBL" id="RII96670.1"/>
    </source>
</evidence>
<feature type="transmembrane region" description="Helical" evidence="2">
    <location>
        <begin position="21"/>
        <end position="42"/>
    </location>
</feature>